<dbReference type="GO" id="GO:0016020">
    <property type="term" value="C:membrane"/>
    <property type="evidence" value="ECO:0007669"/>
    <property type="project" value="TreeGrafter"/>
</dbReference>
<dbReference type="AlphaFoldDB" id="A0A815ZH78"/>
<dbReference type="GO" id="GO:0003924">
    <property type="term" value="F:GTPase activity"/>
    <property type="evidence" value="ECO:0007669"/>
    <property type="project" value="TreeGrafter"/>
</dbReference>
<evidence type="ECO:0000313" key="2">
    <source>
        <dbReference type="EMBL" id="CAF1582213.1"/>
    </source>
</evidence>
<dbReference type="PANTHER" id="PTHR11566">
    <property type="entry name" value="DYNAMIN"/>
    <property type="match status" value="1"/>
</dbReference>
<dbReference type="InterPro" id="IPR022812">
    <property type="entry name" value="Dynamin"/>
</dbReference>
<dbReference type="GO" id="GO:0008017">
    <property type="term" value="F:microtubule binding"/>
    <property type="evidence" value="ECO:0007669"/>
    <property type="project" value="TreeGrafter"/>
</dbReference>
<keyword evidence="4" id="KW-1185">Reference proteome</keyword>
<dbReference type="InterPro" id="IPR000375">
    <property type="entry name" value="Dynamin_stalk"/>
</dbReference>
<sequence>MTLSDALYNETAIVLHVIPASVDFTTSESMKLSQQYDPEGDRQLIAVSKIDKFDKGIKDKLRGLGPGSMSLRLGCVAVLNRSQDEIDQKISFDEMKKRERDFFKCHKAFEHVPDTYKGK</sequence>
<dbReference type="SUPFAM" id="SSF52540">
    <property type="entry name" value="P-loop containing nucleoside triphosphate hydrolases"/>
    <property type="match status" value="1"/>
</dbReference>
<feature type="domain" description="Dynamin stalk" evidence="1">
    <location>
        <begin position="68"/>
        <end position="116"/>
    </location>
</feature>
<name>A0A815ZH78_9BILA</name>
<dbReference type="Proteomes" id="UP000663829">
    <property type="component" value="Unassembled WGS sequence"/>
</dbReference>
<dbReference type="EMBL" id="CAJNOQ010031846">
    <property type="protein sequence ID" value="CAF1582213.1"/>
    <property type="molecule type" value="Genomic_DNA"/>
</dbReference>
<dbReference type="GO" id="GO:0005874">
    <property type="term" value="C:microtubule"/>
    <property type="evidence" value="ECO:0007669"/>
    <property type="project" value="TreeGrafter"/>
</dbReference>
<organism evidence="2 4">
    <name type="scientific">Didymodactylos carnosus</name>
    <dbReference type="NCBI Taxonomy" id="1234261"/>
    <lineage>
        <taxon>Eukaryota</taxon>
        <taxon>Metazoa</taxon>
        <taxon>Spiralia</taxon>
        <taxon>Gnathifera</taxon>
        <taxon>Rotifera</taxon>
        <taxon>Eurotatoria</taxon>
        <taxon>Bdelloidea</taxon>
        <taxon>Philodinida</taxon>
        <taxon>Philodinidae</taxon>
        <taxon>Didymodactylos</taxon>
    </lineage>
</organism>
<proteinExistence type="predicted"/>
<dbReference type="OrthoDB" id="10055517at2759"/>
<dbReference type="Pfam" id="PF01031">
    <property type="entry name" value="Dynamin_M"/>
    <property type="match status" value="1"/>
</dbReference>
<evidence type="ECO:0000313" key="3">
    <source>
        <dbReference type="EMBL" id="CAF4450267.1"/>
    </source>
</evidence>
<evidence type="ECO:0000313" key="4">
    <source>
        <dbReference type="Proteomes" id="UP000663829"/>
    </source>
</evidence>
<accession>A0A815ZH78</accession>
<dbReference type="PANTHER" id="PTHR11566:SF173">
    <property type="entry name" value="DYNAMIN-RELATED PROTEIN 4C"/>
    <property type="match status" value="1"/>
</dbReference>
<dbReference type="PRINTS" id="PR00195">
    <property type="entry name" value="DYNAMIN"/>
</dbReference>
<dbReference type="Proteomes" id="UP000681722">
    <property type="component" value="Unassembled WGS sequence"/>
</dbReference>
<reference evidence="2" key="1">
    <citation type="submission" date="2021-02" db="EMBL/GenBank/DDBJ databases">
        <authorList>
            <person name="Nowell W R."/>
        </authorList>
    </citation>
    <scope>NUCLEOTIDE SEQUENCE</scope>
</reference>
<comment type="caution">
    <text evidence="2">The sequence shown here is derived from an EMBL/GenBank/DDBJ whole genome shotgun (WGS) entry which is preliminary data.</text>
</comment>
<dbReference type="Gene3D" id="3.40.50.300">
    <property type="entry name" value="P-loop containing nucleotide triphosphate hydrolases"/>
    <property type="match status" value="1"/>
</dbReference>
<gene>
    <name evidence="2" type="ORF">GPM918_LOCUS41176</name>
    <name evidence="3" type="ORF">SRO942_LOCUS42197</name>
</gene>
<dbReference type="InterPro" id="IPR027417">
    <property type="entry name" value="P-loop_NTPase"/>
</dbReference>
<evidence type="ECO:0000259" key="1">
    <source>
        <dbReference type="Pfam" id="PF01031"/>
    </source>
</evidence>
<dbReference type="GO" id="GO:0005737">
    <property type="term" value="C:cytoplasm"/>
    <property type="evidence" value="ECO:0007669"/>
    <property type="project" value="TreeGrafter"/>
</dbReference>
<dbReference type="EMBL" id="CAJOBC010097827">
    <property type="protein sequence ID" value="CAF4450267.1"/>
    <property type="molecule type" value="Genomic_DNA"/>
</dbReference>
<protein>
    <recommendedName>
        <fullName evidence="1">Dynamin stalk domain-containing protein</fullName>
    </recommendedName>
</protein>